<evidence type="ECO:0000313" key="3">
    <source>
        <dbReference type="EMBL" id="OJJ29980.1"/>
    </source>
</evidence>
<keyword evidence="1" id="KW-0812">Transmembrane</keyword>
<reference evidence="4" key="1">
    <citation type="journal article" date="2017" name="Genome Biol.">
        <title>Comparative genomics reveals high biological diversity and specific adaptations in the industrially and medically important fungal genus Aspergillus.</title>
        <authorList>
            <person name="de Vries R.P."/>
            <person name="Riley R."/>
            <person name="Wiebenga A."/>
            <person name="Aguilar-Osorio G."/>
            <person name="Amillis S."/>
            <person name="Uchima C.A."/>
            <person name="Anderluh G."/>
            <person name="Asadollahi M."/>
            <person name="Askin M."/>
            <person name="Barry K."/>
            <person name="Battaglia E."/>
            <person name="Bayram O."/>
            <person name="Benocci T."/>
            <person name="Braus-Stromeyer S.A."/>
            <person name="Caldana C."/>
            <person name="Canovas D."/>
            <person name="Cerqueira G.C."/>
            <person name="Chen F."/>
            <person name="Chen W."/>
            <person name="Choi C."/>
            <person name="Clum A."/>
            <person name="Dos Santos R.A."/>
            <person name="Damasio A.R."/>
            <person name="Diallinas G."/>
            <person name="Emri T."/>
            <person name="Fekete E."/>
            <person name="Flipphi M."/>
            <person name="Freyberg S."/>
            <person name="Gallo A."/>
            <person name="Gournas C."/>
            <person name="Habgood R."/>
            <person name="Hainaut M."/>
            <person name="Harispe M.L."/>
            <person name="Henrissat B."/>
            <person name="Hilden K.S."/>
            <person name="Hope R."/>
            <person name="Hossain A."/>
            <person name="Karabika E."/>
            <person name="Karaffa L."/>
            <person name="Karanyi Z."/>
            <person name="Krasevec N."/>
            <person name="Kuo A."/>
            <person name="Kusch H."/>
            <person name="LaButti K."/>
            <person name="Lagendijk E.L."/>
            <person name="Lapidus A."/>
            <person name="Levasseur A."/>
            <person name="Lindquist E."/>
            <person name="Lipzen A."/>
            <person name="Logrieco A.F."/>
            <person name="MacCabe A."/>
            <person name="Maekelae M.R."/>
            <person name="Malavazi I."/>
            <person name="Melin P."/>
            <person name="Meyer V."/>
            <person name="Mielnichuk N."/>
            <person name="Miskei M."/>
            <person name="Molnar A.P."/>
            <person name="Mule G."/>
            <person name="Ngan C.Y."/>
            <person name="Orejas M."/>
            <person name="Orosz E."/>
            <person name="Ouedraogo J.P."/>
            <person name="Overkamp K.M."/>
            <person name="Park H.-S."/>
            <person name="Perrone G."/>
            <person name="Piumi F."/>
            <person name="Punt P.J."/>
            <person name="Ram A.F."/>
            <person name="Ramon A."/>
            <person name="Rauscher S."/>
            <person name="Record E."/>
            <person name="Riano-Pachon D.M."/>
            <person name="Robert V."/>
            <person name="Roehrig J."/>
            <person name="Ruller R."/>
            <person name="Salamov A."/>
            <person name="Salih N.S."/>
            <person name="Samson R.A."/>
            <person name="Sandor E."/>
            <person name="Sanguinetti M."/>
            <person name="Schuetze T."/>
            <person name="Sepcic K."/>
            <person name="Shelest E."/>
            <person name="Sherlock G."/>
            <person name="Sophianopoulou V."/>
            <person name="Squina F.M."/>
            <person name="Sun H."/>
            <person name="Susca A."/>
            <person name="Todd R.B."/>
            <person name="Tsang A."/>
            <person name="Unkles S.E."/>
            <person name="van de Wiele N."/>
            <person name="van Rossen-Uffink D."/>
            <person name="Oliveira J.V."/>
            <person name="Vesth T.C."/>
            <person name="Visser J."/>
            <person name="Yu J.-H."/>
            <person name="Zhou M."/>
            <person name="Andersen M.R."/>
            <person name="Archer D.B."/>
            <person name="Baker S.E."/>
            <person name="Benoit I."/>
            <person name="Brakhage A.A."/>
            <person name="Braus G.H."/>
            <person name="Fischer R."/>
            <person name="Frisvad J.C."/>
            <person name="Goldman G.H."/>
            <person name="Houbraken J."/>
            <person name="Oakley B."/>
            <person name="Pocsi I."/>
            <person name="Scazzocchio C."/>
            <person name="Seiboth B."/>
            <person name="vanKuyk P.A."/>
            <person name="Wortman J."/>
            <person name="Dyer P.S."/>
            <person name="Grigoriev I.V."/>
        </authorList>
    </citation>
    <scope>NUCLEOTIDE SEQUENCE [LARGE SCALE GENOMIC DNA]</scope>
    <source>
        <strain evidence="4">DTO 134E9</strain>
    </source>
</reference>
<dbReference type="Pfam" id="PF14087">
    <property type="entry name" value="DUF4267"/>
    <property type="match status" value="1"/>
</dbReference>
<dbReference type="VEuPathDB" id="FungiDB:ASPWEDRAFT_46710"/>
<name>A0A1L9R4Z2_ASPWE</name>
<evidence type="ECO:0008006" key="5">
    <source>
        <dbReference type="Google" id="ProtNLM"/>
    </source>
</evidence>
<dbReference type="GeneID" id="63752674"/>
<gene>
    <name evidence="3" type="ORF">ASPWEDRAFT_46710</name>
</gene>
<dbReference type="InterPro" id="IPR025363">
    <property type="entry name" value="DUF4267"/>
</dbReference>
<evidence type="ECO:0000256" key="1">
    <source>
        <dbReference type="SAM" id="Phobius"/>
    </source>
</evidence>
<keyword evidence="1" id="KW-1133">Transmembrane helix</keyword>
<sequence>MASSTPFALLATALTALPIALGANAFLRPHHALTLFGLDQPTTPWEEKFATTMMGVYGVRDIFMGLALGAAAYFGNRRTFSWILIASSVVSVGDGVLCLNLKGEGEGSHFAATVLMLFLGVIVNYL</sequence>
<feature type="transmembrane region" description="Helical" evidence="1">
    <location>
        <begin position="82"/>
        <end position="102"/>
    </location>
</feature>
<keyword evidence="2" id="KW-0732">Signal</keyword>
<keyword evidence="4" id="KW-1185">Reference proteome</keyword>
<feature type="signal peptide" evidence="2">
    <location>
        <begin position="1"/>
        <end position="22"/>
    </location>
</feature>
<proteinExistence type="predicted"/>
<feature type="transmembrane region" description="Helical" evidence="1">
    <location>
        <begin position="54"/>
        <end position="75"/>
    </location>
</feature>
<evidence type="ECO:0000256" key="2">
    <source>
        <dbReference type="SAM" id="SignalP"/>
    </source>
</evidence>
<dbReference type="RefSeq" id="XP_040683657.1">
    <property type="nucleotide sequence ID" value="XM_040836826.1"/>
</dbReference>
<dbReference type="OrthoDB" id="5216128at2759"/>
<evidence type="ECO:0000313" key="4">
    <source>
        <dbReference type="Proteomes" id="UP000184383"/>
    </source>
</evidence>
<organism evidence="3 4">
    <name type="scientific">Aspergillus wentii DTO 134E9</name>
    <dbReference type="NCBI Taxonomy" id="1073089"/>
    <lineage>
        <taxon>Eukaryota</taxon>
        <taxon>Fungi</taxon>
        <taxon>Dikarya</taxon>
        <taxon>Ascomycota</taxon>
        <taxon>Pezizomycotina</taxon>
        <taxon>Eurotiomycetes</taxon>
        <taxon>Eurotiomycetidae</taxon>
        <taxon>Eurotiales</taxon>
        <taxon>Aspergillaceae</taxon>
        <taxon>Aspergillus</taxon>
        <taxon>Aspergillus subgen. Cremei</taxon>
    </lineage>
</organism>
<dbReference type="AlphaFoldDB" id="A0A1L9R4Z2"/>
<protein>
    <recommendedName>
        <fullName evidence="5">DUF4267 domain-containing protein</fullName>
    </recommendedName>
</protein>
<keyword evidence="1" id="KW-0472">Membrane</keyword>
<accession>A0A1L9R4Z2</accession>
<feature type="transmembrane region" description="Helical" evidence="1">
    <location>
        <begin position="108"/>
        <end position="125"/>
    </location>
</feature>
<dbReference type="Proteomes" id="UP000184383">
    <property type="component" value="Unassembled WGS sequence"/>
</dbReference>
<feature type="chain" id="PRO_5012996300" description="DUF4267 domain-containing protein" evidence="2">
    <location>
        <begin position="23"/>
        <end position="126"/>
    </location>
</feature>
<dbReference type="EMBL" id="KV878218">
    <property type="protein sequence ID" value="OJJ29980.1"/>
    <property type="molecule type" value="Genomic_DNA"/>
</dbReference>